<dbReference type="Gene3D" id="3.40.50.300">
    <property type="entry name" value="P-loop containing nucleotide triphosphate hydrolases"/>
    <property type="match status" value="1"/>
</dbReference>
<proteinExistence type="predicted"/>
<keyword evidence="1" id="KW-0677">Repeat</keyword>
<feature type="domain" description="Nephrocystin 3-like N-terminal" evidence="2">
    <location>
        <begin position="328"/>
        <end position="431"/>
    </location>
</feature>
<dbReference type="InterPro" id="IPR027417">
    <property type="entry name" value="P-loop_NTPase"/>
</dbReference>
<dbReference type="Pfam" id="PF24883">
    <property type="entry name" value="NPHP3_N"/>
    <property type="match status" value="1"/>
</dbReference>
<dbReference type="EMBL" id="ML119127">
    <property type="protein sequence ID" value="RPB12684.1"/>
    <property type="molecule type" value="Genomic_DNA"/>
</dbReference>
<dbReference type="PANTHER" id="PTHR10039:SF15">
    <property type="entry name" value="NACHT DOMAIN-CONTAINING PROTEIN"/>
    <property type="match status" value="1"/>
</dbReference>
<dbReference type="InParanoid" id="A0A3N4KQ07"/>
<dbReference type="PANTHER" id="PTHR10039">
    <property type="entry name" value="AMELOGENIN"/>
    <property type="match status" value="1"/>
</dbReference>
<dbReference type="Proteomes" id="UP000277580">
    <property type="component" value="Unassembled WGS sequence"/>
</dbReference>
<name>A0A3N4KQ07_9PEZI</name>
<dbReference type="OrthoDB" id="448455at2759"/>
<evidence type="ECO:0000256" key="1">
    <source>
        <dbReference type="ARBA" id="ARBA00022737"/>
    </source>
</evidence>
<protein>
    <recommendedName>
        <fullName evidence="2">Nephrocystin 3-like N-terminal domain-containing protein</fullName>
    </recommendedName>
</protein>
<evidence type="ECO:0000313" key="4">
    <source>
        <dbReference type="Proteomes" id="UP000277580"/>
    </source>
</evidence>
<sequence>MALETFGLTVNIVALIQFTGKLTTMGYDYIGGVARASKDCNDLVYELSSLARVLTNLQSHIEASKTQSSAIQQLNDAGGPIEDCTKHLTELRAKLGTRDGLKGLIDSLTWPFKEAETLQHIARIERYKSAFAFAMSVDQLALTKSIKADIRSIDTVVQRTDNVARDSRRVVYETKHVANIIDSTTQNTNTVAHDTNATLHSLQRKIKSDLEMREERISLERRENILKWLYPDAFDTRHTEITNRRQKGTGDWVFQLPGFRRWIKHECNSNKLCAYGILRYQSSVKDCYKLINLRKYSGGRENIHKFLCDRPPRGSVAERKLWSCIHIFRLQRTHQTPVNIFASLLKQLACRLPYLPLRIEQLYNDLHTKGKRPTLDDLYTTLEAMQESFPRIFLIFDALDECHEEDQPRGFLPLFERLGTESGISLFFTSRPYPEDIQDSLLDAEKN</sequence>
<accession>A0A3N4KQ07</accession>
<keyword evidence="4" id="KW-1185">Reference proteome</keyword>
<gene>
    <name evidence="3" type="ORF">P167DRAFT_151703</name>
</gene>
<dbReference type="AlphaFoldDB" id="A0A3N4KQ07"/>
<reference evidence="3 4" key="1">
    <citation type="journal article" date="2018" name="Nat. Ecol. Evol.">
        <title>Pezizomycetes genomes reveal the molecular basis of ectomycorrhizal truffle lifestyle.</title>
        <authorList>
            <person name="Murat C."/>
            <person name="Payen T."/>
            <person name="Noel B."/>
            <person name="Kuo A."/>
            <person name="Morin E."/>
            <person name="Chen J."/>
            <person name="Kohler A."/>
            <person name="Krizsan K."/>
            <person name="Balestrini R."/>
            <person name="Da Silva C."/>
            <person name="Montanini B."/>
            <person name="Hainaut M."/>
            <person name="Levati E."/>
            <person name="Barry K.W."/>
            <person name="Belfiori B."/>
            <person name="Cichocki N."/>
            <person name="Clum A."/>
            <person name="Dockter R.B."/>
            <person name="Fauchery L."/>
            <person name="Guy J."/>
            <person name="Iotti M."/>
            <person name="Le Tacon F."/>
            <person name="Lindquist E.A."/>
            <person name="Lipzen A."/>
            <person name="Malagnac F."/>
            <person name="Mello A."/>
            <person name="Molinier V."/>
            <person name="Miyauchi S."/>
            <person name="Poulain J."/>
            <person name="Riccioni C."/>
            <person name="Rubini A."/>
            <person name="Sitrit Y."/>
            <person name="Splivallo R."/>
            <person name="Traeger S."/>
            <person name="Wang M."/>
            <person name="Zifcakova L."/>
            <person name="Wipf D."/>
            <person name="Zambonelli A."/>
            <person name="Paolocci F."/>
            <person name="Nowrousian M."/>
            <person name="Ottonello S."/>
            <person name="Baldrian P."/>
            <person name="Spatafora J.W."/>
            <person name="Henrissat B."/>
            <person name="Nagy L.G."/>
            <person name="Aury J.M."/>
            <person name="Wincker P."/>
            <person name="Grigoriev I.V."/>
            <person name="Bonfante P."/>
            <person name="Martin F.M."/>
        </authorList>
    </citation>
    <scope>NUCLEOTIDE SEQUENCE [LARGE SCALE GENOMIC DNA]</scope>
    <source>
        <strain evidence="3 4">CCBAS932</strain>
    </source>
</reference>
<dbReference type="InterPro" id="IPR056884">
    <property type="entry name" value="NPHP3-like_N"/>
</dbReference>
<evidence type="ECO:0000259" key="2">
    <source>
        <dbReference type="Pfam" id="PF24883"/>
    </source>
</evidence>
<organism evidence="3 4">
    <name type="scientific">Morchella conica CCBAS932</name>
    <dbReference type="NCBI Taxonomy" id="1392247"/>
    <lineage>
        <taxon>Eukaryota</taxon>
        <taxon>Fungi</taxon>
        <taxon>Dikarya</taxon>
        <taxon>Ascomycota</taxon>
        <taxon>Pezizomycotina</taxon>
        <taxon>Pezizomycetes</taxon>
        <taxon>Pezizales</taxon>
        <taxon>Morchellaceae</taxon>
        <taxon>Morchella</taxon>
    </lineage>
</organism>
<evidence type="ECO:0000313" key="3">
    <source>
        <dbReference type="EMBL" id="RPB12684.1"/>
    </source>
</evidence>